<organism evidence="7">
    <name type="scientific">Sheuella amnicola</name>
    <dbReference type="NCBI Taxonomy" id="2707330"/>
    <lineage>
        <taxon>Bacteria</taxon>
        <taxon>Pseudomonadati</taxon>
        <taxon>Pseudomonadota</taxon>
        <taxon>Betaproteobacteria</taxon>
        <taxon>Burkholderiales</taxon>
        <taxon>Alcaligenaceae</taxon>
        <taxon>Sheuella</taxon>
    </lineage>
</organism>
<sequence>MTATALNSNVKRALIVLVFVGLCIPPFLLDTNAYSLRIATLILMFAGMATAWNIVGGEANLVSLGHTAFFGIGAYCSTLLLIHLQLSPWLGMIAALVLAGLASLIIGWPSFRLRGHYFALGTLAFAEIIRIIVLYYAKATGGALGISVPAMQDGWWFMQFVGNYEFYLIALGMFAVVIFIGHTVHYAPLGYRLRALRSSHEAAEVVGVNTLKTKLIANFISCSLMGAYGVLYAQMHFFIDPETVFSFWNVSIKVAMMSILGGLTYVWGPFVGAVVLTFLDEWTNAVFSDQFAGVGRVLYGVLLIILVLVRPRGLLHWGEQIFNRVFARLTK</sequence>
<dbReference type="AlphaFoldDB" id="A0A6B2R179"/>
<dbReference type="CDD" id="cd06581">
    <property type="entry name" value="TM_PBP1_LivM_like"/>
    <property type="match status" value="1"/>
</dbReference>
<evidence type="ECO:0000256" key="1">
    <source>
        <dbReference type="ARBA" id="ARBA00004651"/>
    </source>
</evidence>
<dbReference type="Pfam" id="PF02653">
    <property type="entry name" value="BPD_transp_2"/>
    <property type="match status" value="1"/>
</dbReference>
<evidence type="ECO:0000256" key="3">
    <source>
        <dbReference type="ARBA" id="ARBA00022692"/>
    </source>
</evidence>
<evidence type="ECO:0000256" key="2">
    <source>
        <dbReference type="ARBA" id="ARBA00022475"/>
    </source>
</evidence>
<name>A0A6B2R179_9BURK</name>
<feature type="transmembrane region" description="Helical" evidence="6">
    <location>
        <begin position="291"/>
        <end position="309"/>
    </location>
</feature>
<comment type="caution">
    <text evidence="7">The sequence shown here is derived from an EMBL/GenBank/DDBJ whole genome shotgun (WGS) entry which is preliminary data.</text>
</comment>
<dbReference type="PANTHER" id="PTHR30482">
    <property type="entry name" value="HIGH-AFFINITY BRANCHED-CHAIN AMINO ACID TRANSPORT SYSTEM PERMEASE"/>
    <property type="match status" value="1"/>
</dbReference>
<keyword evidence="2" id="KW-1003">Cell membrane</keyword>
<evidence type="ECO:0000256" key="5">
    <source>
        <dbReference type="ARBA" id="ARBA00023136"/>
    </source>
</evidence>
<comment type="subcellular location">
    <subcellularLocation>
        <location evidence="1">Cell membrane</location>
        <topology evidence="1">Multi-pass membrane protein</topology>
    </subcellularLocation>
</comment>
<dbReference type="EMBL" id="JAAGRN010000009">
    <property type="protein sequence ID" value="NDY84071.1"/>
    <property type="molecule type" value="Genomic_DNA"/>
</dbReference>
<accession>A0A6B2R179</accession>
<dbReference type="PANTHER" id="PTHR30482:SF10">
    <property type="entry name" value="HIGH-AFFINITY BRANCHED-CHAIN AMINO ACID TRANSPORT PROTEIN BRAE"/>
    <property type="match status" value="1"/>
</dbReference>
<evidence type="ECO:0000256" key="4">
    <source>
        <dbReference type="ARBA" id="ARBA00022989"/>
    </source>
</evidence>
<feature type="transmembrane region" description="Helical" evidence="6">
    <location>
        <begin position="36"/>
        <end position="55"/>
    </location>
</feature>
<keyword evidence="4 6" id="KW-1133">Transmembrane helix</keyword>
<feature type="transmembrane region" description="Helical" evidence="6">
    <location>
        <begin position="12"/>
        <end position="29"/>
    </location>
</feature>
<keyword evidence="5 6" id="KW-0472">Membrane</keyword>
<dbReference type="GO" id="GO:0005886">
    <property type="term" value="C:plasma membrane"/>
    <property type="evidence" value="ECO:0007669"/>
    <property type="project" value="UniProtKB-SubCell"/>
</dbReference>
<feature type="transmembrane region" description="Helical" evidence="6">
    <location>
        <begin position="166"/>
        <end position="187"/>
    </location>
</feature>
<feature type="transmembrane region" description="Helical" evidence="6">
    <location>
        <begin position="215"/>
        <end position="233"/>
    </location>
</feature>
<reference evidence="7" key="1">
    <citation type="submission" date="2020-02" db="EMBL/GenBank/DDBJ databases">
        <authorList>
            <person name="Chen W.-M."/>
        </authorList>
    </citation>
    <scope>NUCLEOTIDE SEQUENCE</scope>
    <source>
        <strain evidence="7">NBD-18</strain>
    </source>
</reference>
<gene>
    <name evidence="7" type="ORF">G3I67_12605</name>
</gene>
<feature type="transmembrane region" description="Helical" evidence="6">
    <location>
        <begin position="254"/>
        <end position="279"/>
    </location>
</feature>
<dbReference type="GO" id="GO:0015658">
    <property type="term" value="F:branched-chain amino acid transmembrane transporter activity"/>
    <property type="evidence" value="ECO:0007669"/>
    <property type="project" value="InterPro"/>
</dbReference>
<evidence type="ECO:0000313" key="7">
    <source>
        <dbReference type="EMBL" id="NDY84071.1"/>
    </source>
</evidence>
<proteinExistence type="predicted"/>
<feature type="transmembrane region" description="Helical" evidence="6">
    <location>
        <begin position="89"/>
        <end position="111"/>
    </location>
</feature>
<dbReference type="InterPro" id="IPR001851">
    <property type="entry name" value="ABC_transp_permease"/>
</dbReference>
<evidence type="ECO:0000256" key="6">
    <source>
        <dbReference type="SAM" id="Phobius"/>
    </source>
</evidence>
<feature type="transmembrane region" description="Helical" evidence="6">
    <location>
        <begin position="61"/>
        <end position="82"/>
    </location>
</feature>
<keyword evidence="3 6" id="KW-0812">Transmembrane</keyword>
<dbReference type="InterPro" id="IPR043428">
    <property type="entry name" value="LivM-like"/>
</dbReference>
<protein>
    <submittedName>
        <fullName evidence="7">Branched-chain amino acid ABC transporter permease</fullName>
    </submittedName>
</protein>
<dbReference type="RefSeq" id="WP_163655886.1">
    <property type="nucleotide sequence ID" value="NZ_JAAGRN010000009.1"/>
</dbReference>